<comment type="caution">
    <text evidence="3">The sequence shown here is derived from an EMBL/GenBank/DDBJ whole genome shotgun (WGS) entry which is preliminary data.</text>
</comment>
<keyword evidence="2" id="KW-1133">Transmembrane helix</keyword>
<evidence type="ECO:0000256" key="2">
    <source>
        <dbReference type="SAM" id="Phobius"/>
    </source>
</evidence>
<evidence type="ECO:0000313" key="4">
    <source>
        <dbReference type="Proteomes" id="UP000466442"/>
    </source>
</evidence>
<organism evidence="3 4">
    <name type="scientific">Apolygus lucorum</name>
    <name type="common">Small green plant bug</name>
    <name type="synonym">Lygocoris lucorum</name>
    <dbReference type="NCBI Taxonomy" id="248454"/>
    <lineage>
        <taxon>Eukaryota</taxon>
        <taxon>Metazoa</taxon>
        <taxon>Ecdysozoa</taxon>
        <taxon>Arthropoda</taxon>
        <taxon>Hexapoda</taxon>
        <taxon>Insecta</taxon>
        <taxon>Pterygota</taxon>
        <taxon>Neoptera</taxon>
        <taxon>Paraneoptera</taxon>
        <taxon>Hemiptera</taxon>
        <taxon>Heteroptera</taxon>
        <taxon>Panheteroptera</taxon>
        <taxon>Cimicomorpha</taxon>
        <taxon>Miridae</taxon>
        <taxon>Mirini</taxon>
        <taxon>Apolygus</taxon>
    </lineage>
</organism>
<keyword evidence="4" id="KW-1185">Reference proteome</keyword>
<keyword evidence="2" id="KW-0812">Transmembrane</keyword>
<dbReference type="OrthoDB" id="6619148at2759"/>
<dbReference type="AlphaFoldDB" id="A0A8S9X8C4"/>
<feature type="compositionally biased region" description="Low complexity" evidence="1">
    <location>
        <begin position="284"/>
        <end position="293"/>
    </location>
</feature>
<feature type="region of interest" description="Disordered" evidence="1">
    <location>
        <begin position="269"/>
        <end position="321"/>
    </location>
</feature>
<evidence type="ECO:0000256" key="1">
    <source>
        <dbReference type="SAM" id="MobiDB-lite"/>
    </source>
</evidence>
<sequence length="321" mass="35029">MNEKSLKISAALKVPQPQPKFQVHILQREMLQMRMCAVTFLSNLPSICLSACLALVIMDPTEEVFLIDPISELTFNRDNKLPSNRQKGSNRSLPSQKNKEEAFTTLLEDIFNVAAQAAQEDFKNFLQRQPGTSAPAPTEGDQAPPAEGATEPAPAESAPAPAPAPADAPAPPPVEGAVTFLSNLPSICLSACLALVIMDPTEEVFLIDPISELTFNRGTLYYELREIQKGSHRSSRSEEMKEEASFSISRRKQHRRIWRISSSVNQEYPRRRLLQQAPTPPEEGAPAPAESAPAPAPAPADAPAPPPVEVTIGRNTSPRRT</sequence>
<dbReference type="Proteomes" id="UP000466442">
    <property type="component" value="Unassembled WGS sequence"/>
</dbReference>
<gene>
    <name evidence="3" type="ORF">GE061_002150</name>
</gene>
<feature type="compositionally biased region" description="Pro residues" evidence="1">
    <location>
        <begin position="160"/>
        <end position="171"/>
    </location>
</feature>
<reference evidence="3" key="1">
    <citation type="journal article" date="2021" name="Mol. Ecol. Resour.">
        <title>Apolygus lucorum genome provides insights into omnivorousness and mesophyll feeding.</title>
        <authorList>
            <person name="Liu Y."/>
            <person name="Liu H."/>
            <person name="Wang H."/>
            <person name="Huang T."/>
            <person name="Liu B."/>
            <person name="Yang B."/>
            <person name="Yin L."/>
            <person name="Li B."/>
            <person name="Zhang Y."/>
            <person name="Zhang S."/>
            <person name="Jiang F."/>
            <person name="Zhang X."/>
            <person name="Ren Y."/>
            <person name="Wang B."/>
            <person name="Wang S."/>
            <person name="Lu Y."/>
            <person name="Wu K."/>
            <person name="Fan W."/>
            <person name="Wang G."/>
        </authorList>
    </citation>
    <scope>NUCLEOTIDE SEQUENCE</scope>
    <source>
        <strain evidence="3">12Hb</strain>
    </source>
</reference>
<feature type="region of interest" description="Disordered" evidence="1">
    <location>
        <begin position="228"/>
        <end position="248"/>
    </location>
</feature>
<feature type="compositionally biased region" description="Basic and acidic residues" evidence="1">
    <location>
        <begin position="228"/>
        <end position="244"/>
    </location>
</feature>
<evidence type="ECO:0000313" key="3">
    <source>
        <dbReference type="EMBL" id="KAF6203815.1"/>
    </source>
</evidence>
<feature type="transmembrane region" description="Helical" evidence="2">
    <location>
        <begin position="35"/>
        <end position="58"/>
    </location>
</feature>
<keyword evidence="2" id="KW-0472">Membrane</keyword>
<feature type="compositionally biased region" description="Polar residues" evidence="1">
    <location>
        <begin position="81"/>
        <end position="96"/>
    </location>
</feature>
<dbReference type="EMBL" id="WIXP02000010">
    <property type="protein sequence ID" value="KAF6203815.1"/>
    <property type="molecule type" value="Genomic_DNA"/>
</dbReference>
<feature type="compositionally biased region" description="Low complexity" evidence="1">
    <location>
        <begin position="143"/>
        <end position="159"/>
    </location>
</feature>
<feature type="compositionally biased region" description="Pro residues" evidence="1">
    <location>
        <begin position="294"/>
        <end position="308"/>
    </location>
</feature>
<name>A0A8S9X8C4_APOLU</name>
<feature type="region of interest" description="Disordered" evidence="1">
    <location>
        <begin position="128"/>
        <end position="171"/>
    </location>
</feature>
<feature type="region of interest" description="Disordered" evidence="1">
    <location>
        <begin position="76"/>
        <end position="98"/>
    </location>
</feature>
<accession>A0A8S9X8C4</accession>
<proteinExistence type="predicted"/>
<protein>
    <submittedName>
        <fullName evidence="3">Uncharacterized protein</fullName>
    </submittedName>
</protein>